<dbReference type="VEuPathDB" id="FungiDB:GGTG_01583"/>
<dbReference type="GeneID" id="20342041"/>
<dbReference type="EMBL" id="GL385395">
    <property type="protein sequence ID" value="EJT81605.1"/>
    <property type="molecule type" value="Genomic_DNA"/>
</dbReference>
<reference evidence="2" key="3">
    <citation type="submission" date="2010-09" db="EMBL/GenBank/DDBJ databases">
        <title>Annotation of Gaeumannomyces graminis var. tritici R3-111a-1.</title>
        <authorList>
            <consortium name="The Broad Institute Genome Sequencing Platform"/>
            <person name="Ma L.-J."/>
            <person name="Dead R."/>
            <person name="Young S.K."/>
            <person name="Zeng Q."/>
            <person name="Gargeya S."/>
            <person name="Fitzgerald M."/>
            <person name="Haas B."/>
            <person name="Abouelleil A."/>
            <person name="Alvarado L."/>
            <person name="Arachchi H.M."/>
            <person name="Berlin A."/>
            <person name="Brown A."/>
            <person name="Chapman S.B."/>
            <person name="Chen Z."/>
            <person name="Dunbar C."/>
            <person name="Freedman E."/>
            <person name="Gearin G."/>
            <person name="Gellesch M."/>
            <person name="Goldberg J."/>
            <person name="Griggs A."/>
            <person name="Gujja S."/>
            <person name="Heiman D."/>
            <person name="Howarth C."/>
            <person name="Larson L."/>
            <person name="Lui A."/>
            <person name="MacDonald P.J.P."/>
            <person name="Mehta T."/>
            <person name="Montmayeur A."/>
            <person name="Murphy C."/>
            <person name="Neiman D."/>
            <person name="Pearson M."/>
            <person name="Priest M."/>
            <person name="Roberts A."/>
            <person name="Saif S."/>
            <person name="Shea T."/>
            <person name="Shenoy N."/>
            <person name="Sisk P."/>
            <person name="Stolte C."/>
            <person name="Sykes S."/>
            <person name="Yandava C."/>
            <person name="Wortman J."/>
            <person name="Nusbaum C."/>
            <person name="Birren B."/>
        </authorList>
    </citation>
    <scope>NUCLEOTIDE SEQUENCE</scope>
    <source>
        <strain evidence="2">R3-111a-1</strain>
    </source>
</reference>
<dbReference type="RefSeq" id="XP_009217614.1">
    <property type="nucleotide sequence ID" value="XM_009219350.1"/>
</dbReference>
<organism evidence="2">
    <name type="scientific">Gaeumannomyces tritici (strain R3-111a-1)</name>
    <name type="common">Wheat and barley take-all root rot fungus</name>
    <name type="synonym">Gaeumannomyces graminis var. tritici</name>
    <dbReference type="NCBI Taxonomy" id="644352"/>
    <lineage>
        <taxon>Eukaryota</taxon>
        <taxon>Fungi</taxon>
        <taxon>Dikarya</taxon>
        <taxon>Ascomycota</taxon>
        <taxon>Pezizomycotina</taxon>
        <taxon>Sordariomycetes</taxon>
        <taxon>Sordariomycetidae</taxon>
        <taxon>Magnaporthales</taxon>
        <taxon>Magnaporthaceae</taxon>
        <taxon>Gaeumannomyces</taxon>
    </lineage>
</organism>
<keyword evidence="4" id="KW-1185">Reference proteome</keyword>
<gene>
    <name evidence="3" type="primary">20342041</name>
    <name evidence="2" type="ORF">GGTG_01583</name>
</gene>
<dbReference type="AlphaFoldDB" id="J3NK01"/>
<dbReference type="EnsemblFungi" id="EJT81605">
    <property type="protein sequence ID" value="EJT81605"/>
    <property type="gene ID" value="GGTG_01583"/>
</dbReference>
<proteinExistence type="predicted"/>
<feature type="compositionally biased region" description="Basic residues" evidence="1">
    <location>
        <begin position="97"/>
        <end position="109"/>
    </location>
</feature>
<reference evidence="3" key="5">
    <citation type="submission" date="2018-04" db="UniProtKB">
        <authorList>
            <consortium name="EnsemblFungi"/>
        </authorList>
    </citation>
    <scope>IDENTIFICATION</scope>
    <source>
        <strain evidence="3">R3-111a-1</strain>
    </source>
</reference>
<feature type="region of interest" description="Disordered" evidence="1">
    <location>
        <begin position="83"/>
        <end position="131"/>
    </location>
</feature>
<reference evidence="3" key="4">
    <citation type="journal article" date="2015" name="G3 (Bethesda)">
        <title>Genome sequences of three phytopathogenic species of the Magnaporthaceae family of fungi.</title>
        <authorList>
            <person name="Okagaki L.H."/>
            <person name="Nunes C.C."/>
            <person name="Sailsbery J."/>
            <person name="Clay B."/>
            <person name="Brown D."/>
            <person name="John T."/>
            <person name="Oh Y."/>
            <person name="Young N."/>
            <person name="Fitzgerald M."/>
            <person name="Haas B.J."/>
            <person name="Zeng Q."/>
            <person name="Young S."/>
            <person name="Adiconis X."/>
            <person name="Fan L."/>
            <person name="Levin J.Z."/>
            <person name="Mitchell T.K."/>
            <person name="Okubara P.A."/>
            <person name="Farman M.L."/>
            <person name="Kohn L.M."/>
            <person name="Birren B."/>
            <person name="Ma L.-J."/>
            <person name="Dean R.A."/>
        </authorList>
    </citation>
    <scope>NUCLEOTIDE SEQUENCE</scope>
    <source>
        <strain evidence="3">R3-111a-1</strain>
    </source>
</reference>
<reference evidence="4" key="1">
    <citation type="submission" date="2010-07" db="EMBL/GenBank/DDBJ databases">
        <title>The genome sequence of Gaeumannomyces graminis var. tritici strain R3-111a-1.</title>
        <authorList>
            <consortium name="The Broad Institute Genome Sequencing Platform"/>
            <person name="Ma L.-J."/>
            <person name="Dead R."/>
            <person name="Young S."/>
            <person name="Zeng Q."/>
            <person name="Koehrsen M."/>
            <person name="Alvarado L."/>
            <person name="Berlin A."/>
            <person name="Chapman S.B."/>
            <person name="Chen Z."/>
            <person name="Freedman E."/>
            <person name="Gellesch M."/>
            <person name="Goldberg J."/>
            <person name="Griggs A."/>
            <person name="Gujja S."/>
            <person name="Heilman E.R."/>
            <person name="Heiman D."/>
            <person name="Hepburn T."/>
            <person name="Howarth C."/>
            <person name="Jen D."/>
            <person name="Larson L."/>
            <person name="Mehta T."/>
            <person name="Neiman D."/>
            <person name="Pearson M."/>
            <person name="Roberts A."/>
            <person name="Saif S."/>
            <person name="Shea T."/>
            <person name="Shenoy N."/>
            <person name="Sisk P."/>
            <person name="Stolte C."/>
            <person name="Sykes S."/>
            <person name="Walk T."/>
            <person name="White J."/>
            <person name="Yandava C."/>
            <person name="Haas B."/>
            <person name="Nusbaum C."/>
            <person name="Birren B."/>
        </authorList>
    </citation>
    <scope>NUCLEOTIDE SEQUENCE [LARGE SCALE GENOMIC DNA]</scope>
    <source>
        <strain evidence="4">R3-111a-1</strain>
    </source>
</reference>
<dbReference type="HOGENOM" id="CLU_1927726_0_0_1"/>
<evidence type="ECO:0000256" key="1">
    <source>
        <dbReference type="SAM" id="MobiDB-lite"/>
    </source>
</evidence>
<sequence>MSATAARPNQCLAPADGGSGMAHSQLGRQTTGSQLLTPLECLLAPLLPPRVGDPRTLPVDPLRITLLLVSTTALCDCKSFGTRPTSELATGKPRLAAPRKHGIEKHNRRRTSDSQHHALGLGRSCREGQPV</sequence>
<evidence type="ECO:0000313" key="3">
    <source>
        <dbReference type="EnsemblFungi" id="EJT81605"/>
    </source>
</evidence>
<feature type="region of interest" description="Disordered" evidence="1">
    <location>
        <begin position="1"/>
        <end position="30"/>
    </location>
</feature>
<evidence type="ECO:0000313" key="2">
    <source>
        <dbReference type="EMBL" id="EJT81605.1"/>
    </source>
</evidence>
<dbReference type="Proteomes" id="UP000006039">
    <property type="component" value="Unassembled WGS sequence"/>
</dbReference>
<reference evidence="2" key="2">
    <citation type="submission" date="2010-07" db="EMBL/GenBank/DDBJ databases">
        <authorList>
            <consortium name="The Broad Institute Genome Sequencing Platform"/>
            <consortium name="Broad Institute Genome Sequencing Center for Infectious Disease"/>
            <person name="Ma L.-J."/>
            <person name="Dead R."/>
            <person name="Young S."/>
            <person name="Zeng Q."/>
            <person name="Koehrsen M."/>
            <person name="Alvarado L."/>
            <person name="Berlin A."/>
            <person name="Chapman S.B."/>
            <person name="Chen Z."/>
            <person name="Freedman E."/>
            <person name="Gellesch M."/>
            <person name="Goldberg J."/>
            <person name="Griggs A."/>
            <person name="Gujja S."/>
            <person name="Heilman E.R."/>
            <person name="Heiman D."/>
            <person name="Hepburn T."/>
            <person name="Howarth C."/>
            <person name="Jen D."/>
            <person name="Larson L."/>
            <person name="Mehta T."/>
            <person name="Neiman D."/>
            <person name="Pearson M."/>
            <person name="Roberts A."/>
            <person name="Saif S."/>
            <person name="Shea T."/>
            <person name="Shenoy N."/>
            <person name="Sisk P."/>
            <person name="Stolte C."/>
            <person name="Sykes S."/>
            <person name="Walk T."/>
            <person name="White J."/>
            <person name="Yandava C."/>
            <person name="Haas B."/>
            <person name="Nusbaum C."/>
            <person name="Birren B."/>
        </authorList>
    </citation>
    <scope>NUCLEOTIDE SEQUENCE</scope>
    <source>
        <strain evidence="2">R3-111a-1</strain>
    </source>
</reference>
<accession>J3NK01</accession>
<protein>
    <submittedName>
        <fullName evidence="2 3">Uncharacterized protein</fullName>
    </submittedName>
</protein>
<evidence type="ECO:0000313" key="4">
    <source>
        <dbReference type="Proteomes" id="UP000006039"/>
    </source>
</evidence>
<name>J3NK01_GAET3</name>